<organism evidence="1 2">
    <name type="scientific">Sphaerobacter thermophilus (strain ATCC 49802 / DSM 20745 / KCCM 41009 / NCIMB 13125 / S 6022)</name>
    <dbReference type="NCBI Taxonomy" id="479434"/>
    <lineage>
        <taxon>Bacteria</taxon>
        <taxon>Pseudomonadati</taxon>
        <taxon>Thermomicrobiota</taxon>
        <taxon>Thermomicrobia</taxon>
        <taxon>Sphaerobacterales</taxon>
        <taxon>Sphaerobacterineae</taxon>
        <taxon>Sphaerobacteraceae</taxon>
        <taxon>Sphaerobacter</taxon>
    </lineage>
</organism>
<dbReference type="PANTHER" id="PTHR39189">
    <property type="entry name" value="UPF0173 METAL-DEPENDENT HYDROLASE YTKL"/>
    <property type="match status" value="1"/>
</dbReference>
<dbReference type="AlphaFoldDB" id="D1C3P8"/>
<dbReference type="Pfam" id="PF13483">
    <property type="entry name" value="Lactamase_B_3"/>
    <property type="match status" value="1"/>
</dbReference>
<keyword evidence="1" id="KW-0378">Hydrolase</keyword>
<dbReference type="SUPFAM" id="SSF56281">
    <property type="entry name" value="Metallo-hydrolase/oxidoreductase"/>
    <property type="match status" value="1"/>
</dbReference>
<dbReference type="OrthoDB" id="9789133at2"/>
<keyword evidence="2" id="KW-1185">Reference proteome</keyword>
<dbReference type="STRING" id="479434.Sthe_1430"/>
<evidence type="ECO:0000313" key="2">
    <source>
        <dbReference type="Proteomes" id="UP000002027"/>
    </source>
</evidence>
<evidence type="ECO:0000313" key="1">
    <source>
        <dbReference type="EMBL" id="ACZ38865.1"/>
    </source>
</evidence>
<dbReference type="Gene3D" id="3.60.15.10">
    <property type="entry name" value="Ribonuclease Z/Hydroxyacylglutathione hydrolase-like"/>
    <property type="match status" value="1"/>
</dbReference>
<reference evidence="1 2" key="2">
    <citation type="journal article" date="2010" name="Stand. Genomic Sci.">
        <title>Complete genome sequence of Desulfohalobium retbaense type strain (HR(100)).</title>
        <authorList>
            <person name="Spring S."/>
            <person name="Nolan M."/>
            <person name="Lapidus A."/>
            <person name="Glavina Del Rio T."/>
            <person name="Copeland A."/>
            <person name="Tice H."/>
            <person name="Cheng J.F."/>
            <person name="Lucas S."/>
            <person name="Land M."/>
            <person name="Chen F."/>
            <person name="Bruce D."/>
            <person name="Goodwin L."/>
            <person name="Pitluck S."/>
            <person name="Ivanova N."/>
            <person name="Mavromatis K."/>
            <person name="Mikhailova N."/>
            <person name="Pati A."/>
            <person name="Chen A."/>
            <person name="Palaniappan K."/>
            <person name="Hauser L."/>
            <person name="Chang Y.J."/>
            <person name="Jeffries C.D."/>
            <person name="Munk C."/>
            <person name="Kiss H."/>
            <person name="Chain P."/>
            <person name="Han C."/>
            <person name="Brettin T."/>
            <person name="Detter J.C."/>
            <person name="Schuler E."/>
            <person name="Goker M."/>
            <person name="Rohde M."/>
            <person name="Bristow J."/>
            <person name="Eisen J.A."/>
            <person name="Markowitz V."/>
            <person name="Hugenholtz P."/>
            <person name="Kyrpides N.C."/>
            <person name="Klenk H.P."/>
        </authorList>
    </citation>
    <scope>NUCLEOTIDE SEQUENCE [LARGE SCALE GENOMIC DNA]</scope>
    <source>
        <strain evidence="2">ATCC 49802 / DSM 20745 / S 6022</strain>
    </source>
</reference>
<dbReference type="InParanoid" id="D1C3P8"/>
<dbReference type="Proteomes" id="UP000002027">
    <property type="component" value="Chromosome 1"/>
</dbReference>
<dbReference type="GO" id="GO:0016787">
    <property type="term" value="F:hydrolase activity"/>
    <property type="evidence" value="ECO:0007669"/>
    <property type="project" value="UniProtKB-KW"/>
</dbReference>
<sequence>MPEIKWLGHACFRIRGRDAVVLMDPVGPETGYRLPLQQADIVTVSHDHPGHNAVDRVRPGYRLITGPGEYEIREVFIQGVRTYHDSEGGKRLGKNTVYTVEIDDLVICHLGDLGHTLSESEAAALNGVDVLLVPVGGGPTLDASGAAEVIGQIEPSVVIPMQFRTPEGDHDRDPVDRFLKAMGAAAVEPRDRVSIRKSDLGETVEVVLLQP</sequence>
<dbReference type="eggNOG" id="COG2220">
    <property type="taxonomic scope" value="Bacteria"/>
</dbReference>
<gene>
    <name evidence="1" type="ordered locus">Sthe_1430</name>
</gene>
<protein>
    <submittedName>
        <fullName evidence="1">Zn-dependent hydrolase of the beta-lactamase fold-like protein</fullName>
    </submittedName>
</protein>
<accession>D1C3P8</accession>
<dbReference type="InterPro" id="IPR036866">
    <property type="entry name" value="RibonucZ/Hydroxyglut_hydro"/>
</dbReference>
<dbReference type="EMBL" id="CP001823">
    <property type="protein sequence ID" value="ACZ38865.1"/>
    <property type="molecule type" value="Genomic_DNA"/>
</dbReference>
<reference evidence="2" key="1">
    <citation type="submission" date="2009-11" db="EMBL/GenBank/DDBJ databases">
        <title>The complete chromosome 1 of Sphaerobacter thermophilus DSM 20745.</title>
        <authorList>
            <person name="Lucas S."/>
            <person name="Copeland A."/>
            <person name="Lapidus A."/>
            <person name="Glavina del Rio T."/>
            <person name="Dalin E."/>
            <person name="Tice H."/>
            <person name="Bruce D."/>
            <person name="Goodwin L."/>
            <person name="Pitluck S."/>
            <person name="Kyrpides N."/>
            <person name="Mavromatis K."/>
            <person name="Ivanova N."/>
            <person name="Mikhailova N."/>
            <person name="LaButti K.M."/>
            <person name="Clum A."/>
            <person name="Sun H.I."/>
            <person name="Brettin T."/>
            <person name="Detter J.C."/>
            <person name="Han C."/>
            <person name="Larimer F."/>
            <person name="Land M."/>
            <person name="Hauser L."/>
            <person name="Markowitz V."/>
            <person name="Cheng J.F."/>
            <person name="Hugenholtz P."/>
            <person name="Woyke T."/>
            <person name="Wu D."/>
            <person name="Steenblock K."/>
            <person name="Schneider S."/>
            <person name="Pukall R."/>
            <person name="Goeker M."/>
            <person name="Klenk H.P."/>
            <person name="Eisen J.A."/>
        </authorList>
    </citation>
    <scope>NUCLEOTIDE SEQUENCE [LARGE SCALE GENOMIC DNA]</scope>
    <source>
        <strain evidence="2">ATCC 49802 / DSM 20745 / S 6022</strain>
    </source>
</reference>
<dbReference type="PANTHER" id="PTHR39189:SF1">
    <property type="entry name" value="UPF0173 METAL-DEPENDENT HYDROLASE YTKL"/>
    <property type="match status" value="1"/>
</dbReference>
<dbReference type="HOGENOM" id="CLU_070010_3_0_0"/>
<name>D1C3P8_SPHTD</name>
<proteinExistence type="predicted"/>
<dbReference type="RefSeq" id="WP_012871912.1">
    <property type="nucleotide sequence ID" value="NC_013523.1"/>
</dbReference>
<dbReference type="KEGG" id="sti:Sthe_1430"/>